<proteinExistence type="predicted"/>
<dbReference type="InterPro" id="IPR002514">
    <property type="entry name" value="Transposase_8"/>
</dbReference>
<dbReference type="Proteomes" id="UP000602510">
    <property type="component" value="Unassembled WGS sequence"/>
</dbReference>
<evidence type="ECO:0000313" key="2">
    <source>
        <dbReference type="EMBL" id="KAF4045654.1"/>
    </source>
</evidence>
<accession>A0A833TD18</accession>
<reference evidence="2" key="1">
    <citation type="submission" date="2020-04" db="EMBL/GenBank/DDBJ databases">
        <title>Hybrid Assembly of Korean Phytophthora infestans isolates.</title>
        <authorList>
            <person name="Prokchorchik M."/>
            <person name="Lee Y."/>
            <person name="Seo J."/>
            <person name="Cho J.-H."/>
            <person name="Park Y.-E."/>
            <person name="Jang D.-C."/>
            <person name="Im J.-S."/>
            <person name="Choi J.-G."/>
            <person name="Park H.-J."/>
            <person name="Lee G.-B."/>
            <person name="Lee Y.-G."/>
            <person name="Hong S.-Y."/>
            <person name="Cho K."/>
            <person name="Sohn K.H."/>
        </authorList>
    </citation>
    <scope>NUCLEOTIDE SEQUENCE</scope>
    <source>
        <strain evidence="2">KR_1_A1</strain>
    </source>
</reference>
<dbReference type="Pfam" id="PF01527">
    <property type="entry name" value="HTH_Tnp_1"/>
    <property type="match status" value="1"/>
</dbReference>
<organism evidence="2 3">
    <name type="scientific">Phytophthora infestans</name>
    <name type="common">Potato late blight agent</name>
    <name type="synonym">Botrytis infestans</name>
    <dbReference type="NCBI Taxonomy" id="4787"/>
    <lineage>
        <taxon>Eukaryota</taxon>
        <taxon>Sar</taxon>
        <taxon>Stramenopiles</taxon>
        <taxon>Oomycota</taxon>
        <taxon>Peronosporomycetes</taxon>
        <taxon>Peronosporales</taxon>
        <taxon>Peronosporaceae</taxon>
        <taxon>Phytophthora</taxon>
    </lineage>
</organism>
<dbReference type="AlphaFoldDB" id="A0A833TD18"/>
<keyword evidence="3" id="KW-1185">Reference proteome</keyword>
<comment type="caution">
    <text evidence="2">The sequence shown here is derived from an EMBL/GenBank/DDBJ whole genome shotgun (WGS) entry which is preliminary data.</text>
</comment>
<dbReference type="EMBL" id="WSZM01000042">
    <property type="protein sequence ID" value="KAF4045654.1"/>
    <property type="molecule type" value="Genomic_DNA"/>
</dbReference>
<name>A0A833TD18_PHYIN</name>
<protein>
    <submittedName>
        <fullName evidence="2">Uncharacterized protein</fullName>
    </submittedName>
</protein>
<sequence>MASRTCTQRIEEERIALLEQWRAHPDWTVKDASRELGVPTRTRRDWKKQYQSTLNERPAKRAGRRVSYIFLEKHNLPSGVAINGDDVHDVISGDLNVNENCEDTNRTSIVVIGVASAHHNRFGDLYDNGDVADGSGGCLDSNAKVGCSADNDRSGAGNEDESGSGAKQGNNEGEIDGDCKSGLCSSGRIGALSRIAACLELSSGTVGLSDTVNPPTAVFIRERWGRSQKFST</sequence>
<gene>
    <name evidence="2" type="ORF">GN244_ATG01944</name>
</gene>
<feature type="region of interest" description="Disordered" evidence="1">
    <location>
        <begin position="150"/>
        <end position="173"/>
    </location>
</feature>
<evidence type="ECO:0000313" key="3">
    <source>
        <dbReference type="Proteomes" id="UP000602510"/>
    </source>
</evidence>
<evidence type="ECO:0000256" key="1">
    <source>
        <dbReference type="SAM" id="MobiDB-lite"/>
    </source>
</evidence>